<dbReference type="EMBL" id="JAGGKS010000003">
    <property type="protein sequence ID" value="MBP1925348.1"/>
    <property type="molecule type" value="Genomic_DNA"/>
</dbReference>
<dbReference type="Proteomes" id="UP001519342">
    <property type="component" value="Unassembled WGS sequence"/>
</dbReference>
<keyword evidence="1" id="KW-0145">Chemotaxis</keyword>
<organism evidence="2 3">
    <name type="scientific">Sedimentibacter acidaminivorans</name>
    <dbReference type="NCBI Taxonomy" id="913099"/>
    <lineage>
        <taxon>Bacteria</taxon>
        <taxon>Bacillati</taxon>
        <taxon>Bacillota</taxon>
        <taxon>Tissierellia</taxon>
        <taxon>Sedimentibacter</taxon>
    </lineage>
</organism>
<dbReference type="InterPro" id="IPR037257">
    <property type="entry name" value="T2SS_E_N_sf"/>
</dbReference>
<dbReference type="SUPFAM" id="SSF160246">
    <property type="entry name" value="EspE N-terminal domain-like"/>
    <property type="match status" value="2"/>
</dbReference>
<gene>
    <name evidence="2" type="ORF">J2Z76_001207</name>
</gene>
<evidence type="ECO:0000256" key="1">
    <source>
        <dbReference type="ARBA" id="ARBA00022500"/>
    </source>
</evidence>
<dbReference type="SUPFAM" id="SSF103039">
    <property type="entry name" value="CheC-like"/>
    <property type="match status" value="1"/>
</dbReference>
<protein>
    <submittedName>
        <fullName evidence="2">CheY-specific phosphatase CheX</fullName>
    </submittedName>
</protein>
<dbReference type="RefSeq" id="WP_209511098.1">
    <property type="nucleotide sequence ID" value="NZ_JAGGKS010000003.1"/>
</dbReference>
<reference evidence="2 3" key="1">
    <citation type="submission" date="2021-03" db="EMBL/GenBank/DDBJ databases">
        <title>Genomic Encyclopedia of Type Strains, Phase IV (KMG-IV): sequencing the most valuable type-strain genomes for metagenomic binning, comparative biology and taxonomic classification.</title>
        <authorList>
            <person name="Goeker M."/>
        </authorList>
    </citation>
    <scope>NUCLEOTIDE SEQUENCE [LARGE SCALE GENOMIC DNA]</scope>
    <source>
        <strain evidence="2 3">DSM 24004</strain>
    </source>
</reference>
<dbReference type="Gene3D" id="3.40.1550.10">
    <property type="entry name" value="CheC-like"/>
    <property type="match status" value="1"/>
</dbReference>
<name>A0ABS4GCC7_9FIRM</name>
<accession>A0ABS4GCC7</accession>
<dbReference type="InterPro" id="IPR028976">
    <property type="entry name" value="CheC-like_sf"/>
</dbReference>
<keyword evidence="3" id="KW-1185">Reference proteome</keyword>
<sequence>MFTQFFGSYLLNNKIVSDEQLIEALEISKQTRVKLGVLAINAGYMTAEQIDEVHDIQATVDKKIGDIAVDMGYITSSQVNELLSSQKTGYLSLGQALVDKGYMNNAQFEKSINDYKNENKIEYITKNVEQNEKIDEIFNRFFNFNPSPNTKFYSEYISLLFRNIVRFIGDDFIPLKASIIQNYFSDLLVTQEITGDFNAFIAISCTEKSFISLASRFANENFTKLNEYVNASVGEFLNLQDGLFSVNISNEKGIELDLEPQHIHNKIELNNLNNAYLIPVSFTFGKIDFIISSKNPLIN</sequence>
<evidence type="ECO:0000313" key="3">
    <source>
        <dbReference type="Proteomes" id="UP001519342"/>
    </source>
</evidence>
<proteinExistence type="predicted"/>
<comment type="caution">
    <text evidence="2">The sequence shown here is derived from an EMBL/GenBank/DDBJ whole genome shotgun (WGS) entry which is preliminary data.</text>
</comment>
<evidence type="ECO:0000313" key="2">
    <source>
        <dbReference type="EMBL" id="MBP1925348.1"/>
    </source>
</evidence>